<dbReference type="AlphaFoldDB" id="A0A6A4WRJ5"/>
<keyword evidence="4" id="KW-1185">Reference proteome</keyword>
<organism evidence="3 4">
    <name type="scientific">Amphibalanus amphitrite</name>
    <name type="common">Striped barnacle</name>
    <name type="synonym">Balanus amphitrite</name>
    <dbReference type="NCBI Taxonomy" id="1232801"/>
    <lineage>
        <taxon>Eukaryota</taxon>
        <taxon>Metazoa</taxon>
        <taxon>Ecdysozoa</taxon>
        <taxon>Arthropoda</taxon>
        <taxon>Crustacea</taxon>
        <taxon>Multicrustacea</taxon>
        <taxon>Cirripedia</taxon>
        <taxon>Thoracica</taxon>
        <taxon>Thoracicalcarea</taxon>
        <taxon>Balanomorpha</taxon>
        <taxon>Balanoidea</taxon>
        <taxon>Balanidae</taxon>
        <taxon>Amphibalaninae</taxon>
        <taxon>Amphibalanus</taxon>
    </lineage>
</organism>
<evidence type="ECO:0000256" key="1">
    <source>
        <dbReference type="SAM" id="MobiDB-lite"/>
    </source>
</evidence>
<evidence type="ECO:0000256" key="2">
    <source>
        <dbReference type="SAM" id="SignalP"/>
    </source>
</evidence>
<keyword evidence="2" id="KW-0732">Signal</keyword>
<comment type="caution">
    <text evidence="3">The sequence shown here is derived from an EMBL/GenBank/DDBJ whole genome shotgun (WGS) entry which is preliminary data.</text>
</comment>
<feature type="signal peptide" evidence="2">
    <location>
        <begin position="1"/>
        <end position="31"/>
    </location>
</feature>
<dbReference type="EMBL" id="VIIS01000772">
    <property type="protein sequence ID" value="KAF0305242.1"/>
    <property type="molecule type" value="Genomic_DNA"/>
</dbReference>
<accession>A0A6A4WRJ5</accession>
<dbReference type="OrthoDB" id="6382390at2759"/>
<feature type="region of interest" description="Disordered" evidence="1">
    <location>
        <begin position="73"/>
        <end position="92"/>
    </location>
</feature>
<sequence length="138" mass="15185">MAPPPARSACARLLVGLAALLALHQRPLASAGPLAERSWLEGGQQAALMPVPRPAPQVAPDWLTQYVSDLHDRSQPSGLAARPQQPEAELRLNDLPRSSAAELLELLPMARPPAALSKRQIRYHQCYFNPIACFRRRK</sequence>
<feature type="chain" id="PRO_5025647509" evidence="2">
    <location>
        <begin position="32"/>
        <end position="138"/>
    </location>
</feature>
<proteinExistence type="predicted"/>
<gene>
    <name evidence="3" type="ORF">FJT64_023067</name>
</gene>
<evidence type="ECO:0000313" key="4">
    <source>
        <dbReference type="Proteomes" id="UP000440578"/>
    </source>
</evidence>
<dbReference type="Proteomes" id="UP000440578">
    <property type="component" value="Unassembled WGS sequence"/>
</dbReference>
<evidence type="ECO:0000313" key="3">
    <source>
        <dbReference type="EMBL" id="KAF0305242.1"/>
    </source>
</evidence>
<name>A0A6A4WRJ5_AMPAM</name>
<reference evidence="3 4" key="1">
    <citation type="submission" date="2019-07" db="EMBL/GenBank/DDBJ databases">
        <title>Draft genome assembly of a fouling barnacle, Amphibalanus amphitrite (Darwin, 1854): The first reference genome for Thecostraca.</title>
        <authorList>
            <person name="Kim W."/>
        </authorList>
    </citation>
    <scope>NUCLEOTIDE SEQUENCE [LARGE SCALE GENOMIC DNA]</scope>
    <source>
        <strain evidence="3">SNU_AA5</strain>
        <tissue evidence="3">Soma without cirri and trophi</tissue>
    </source>
</reference>
<protein>
    <submittedName>
        <fullName evidence="3">Uncharacterized protein</fullName>
    </submittedName>
</protein>